<keyword evidence="3" id="KW-0378">Hydrolase</keyword>
<organism evidence="3 4">
    <name type="scientific">Phakopsora pachyrhizi</name>
    <name type="common">Asian soybean rust disease fungus</name>
    <dbReference type="NCBI Taxonomy" id="170000"/>
    <lineage>
        <taxon>Eukaryota</taxon>
        <taxon>Fungi</taxon>
        <taxon>Dikarya</taxon>
        <taxon>Basidiomycota</taxon>
        <taxon>Pucciniomycotina</taxon>
        <taxon>Pucciniomycetes</taxon>
        <taxon>Pucciniales</taxon>
        <taxon>Phakopsoraceae</taxon>
        <taxon>Phakopsora</taxon>
    </lineage>
</organism>
<feature type="domain" description="Serine aminopeptidase S33" evidence="2">
    <location>
        <begin position="153"/>
        <end position="248"/>
    </location>
</feature>
<keyword evidence="4" id="KW-1185">Reference proteome</keyword>
<accession>A0AAV0AIN2</accession>
<protein>
    <submittedName>
        <fullName evidence="3">Alpha/Beta hydrolase protein</fullName>
    </submittedName>
</protein>
<dbReference type="Pfam" id="PF12146">
    <property type="entry name" value="Hydrolase_4"/>
    <property type="match status" value="1"/>
</dbReference>
<feature type="transmembrane region" description="Helical" evidence="1">
    <location>
        <begin position="12"/>
        <end position="30"/>
    </location>
</feature>
<dbReference type="PANTHER" id="PTHR12277">
    <property type="entry name" value="ALPHA/BETA HYDROLASE DOMAIN-CONTAINING PROTEIN"/>
    <property type="match status" value="1"/>
</dbReference>
<evidence type="ECO:0000256" key="1">
    <source>
        <dbReference type="SAM" id="Phobius"/>
    </source>
</evidence>
<dbReference type="GO" id="GO:0004622">
    <property type="term" value="F:phosphatidylcholine lysophospholipase activity"/>
    <property type="evidence" value="ECO:0007669"/>
    <property type="project" value="TreeGrafter"/>
</dbReference>
<dbReference type="SUPFAM" id="SSF53474">
    <property type="entry name" value="alpha/beta-Hydrolases"/>
    <property type="match status" value="1"/>
</dbReference>
<keyword evidence="1" id="KW-0472">Membrane</keyword>
<dbReference type="Gene3D" id="3.40.50.1820">
    <property type="entry name" value="alpha/beta hydrolase"/>
    <property type="match status" value="1"/>
</dbReference>
<name>A0AAV0AIN2_PHAPC</name>
<sequence length="409" mass="45817">MNYICRAHRLVLYALSGYIAFLLLLSIPYVQRGAIFLHWVRLPIGADFKAPEKYGIIPGKVRNFYLKTPDGAEIGVWHAIPEGVYVRHSQKNAQSQDWFFNYQEQKVPEAVYDSALKTHKTVLYSHGNAASRAQGFRTSLLRGITNPVYGACDEGMNFVTYDYRGFADSSPAKFFPPSEEGLILDAKTVWDWIVNSGAHPNNITIAGQSLGTGVSAALAQRVITKDNAKPKALCLVAPFTSIPELLRTYSLFKLIPILQPFAWFPHLQAVILDKVLLTKFNTKELISSINTSILLIHAKNDKDVPPSHSRVLLEKILQNSTIYHSDQKSNKRIHTTHHTQAHFSLSEPDINFESLAEYGEIYSFNRVDPENLSINRVIHLDANQGGHNLVGYSETALRSIADLACKNDL</sequence>
<gene>
    <name evidence="3" type="ORF">PPACK8108_LOCUS2786</name>
</gene>
<dbReference type="Proteomes" id="UP001153365">
    <property type="component" value="Unassembled WGS sequence"/>
</dbReference>
<keyword evidence="1" id="KW-0812">Transmembrane</keyword>
<dbReference type="EMBL" id="CALTRL010000471">
    <property type="protein sequence ID" value="CAH7668300.1"/>
    <property type="molecule type" value="Genomic_DNA"/>
</dbReference>
<proteinExistence type="predicted"/>
<comment type="caution">
    <text evidence="3">The sequence shown here is derived from an EMBL/GenBank/DDBJ whole genome shotgun (WGS) entry which is preliminary data.</text>
</comment>
<reference evidence="3" key="1">
    <citation type="submission" date="2022-06" db="EMBL/GenBank/DDBJ databases">
        <authorList>
            <consortium name="SYNGENTA / RWTH Aachen University"/>
        </authorList>
    </citation>
    <scope>NUCLEOTIDE SEQUENCE</scope>
</reference>
<keyword evidence="1" id="KW-1133">Transmembrane helix</keyword>
<dbReference type="InterPro" id="IPR022742">
    <property type="entry name" value="Hydrolase_4"/>
</dbReference>
<evidence type="ECO:0000313" key="4">
    <source>
        <dbReference type="Proteomes" id="UP001153365"/>
    </source>
</evidence>
<evidence type="ECO:0000313" key="3">
    <source>
        <dbReference type="EMBL" id="CAH7668300.1"/>
    </source>
</evidence>
<evidence type="ECO:0000259" key="2">
    <source>
        <dbReference type="Pfam" id="PF12146"/>
    </source>
</evidence>
<dbReference type="PANTHER" id="PTHR12277:SF194">
    <property type="entry name" value="FI04476P"/>
    <property type="match status" value="1"/>
</dbReference>
<dbReference type="GO" id="GO:0005789">
    <property type="term" value="C:endoplasmic reticulum membrane"/>
    <property type="evidence" value="ECO:0007669"/>
    <property type="project" value="TreeGrafter"/>
</dbReference>
<dbReference type="InterPro" id="IPR029058">
    <property type="entry name" value="AB_hydrolase_fold"/>
</dbReference>
<dbReference type="AlphaFoldDB" id="A0AAV0AIN2"/>
<dbReference type="GO" id="GO:0052651">
    <property type="term" value="P:monoacylglycerol catabolic process"/>
    <property type="evidence" value="ECO:0007669"/>
    <property type="project" value="TreeGrafter"/>
</dbReference>
<dbReference type="GO" id="GO:0006660">
    <property type="term" value="P:phosphatidylserine catabolic process"/>
    <property type="evidence" value="ECO:0007669"/>
    <property type="project" value="TreeGrafter"/>
</dbReference>
<dbReference type="GO" id="GO:0047372">
    <property type="term" value="F:monoacylglycerol lipase activity"/>
    <property type="evidence" value="ECO:0007669"/>
    <property type="project" value="TreeGrafter"/>
</dbReference>